<evidence type="ECO:0000313" key="9">
    <source>
        <dbReference type="Proteomes" id="UP000308267"/>
    </source>
</evidence>
<dbReference type="EMBL" id="SJOL01009310">
    <property type="protein sequence ID" value="TGZ58341.1"/>
    <property type="molecule type" value="Genomic_DNA"/>
</dbReference>
<dbReference type="AlphaFoldDB" id="A0A4S2L6F9"/>
<keyword evidence="3 7" id="KW-0812">Transmembrane</keyword>
<organism evidence="8 9">
    <name type="scientific">Opisthorchis felineus</name>
    <dbReference type="NCBI Taxonomy" id="147828"/>
    <lineage>
        <taxon>Eukaryota</taxon>
        <taxon>Metazoa</taxon>
        <taxon>Spiralia</taxon>
        <taxon>Lophotrochozoa</taxon>
        <taxon>Platyhelminthes</taxon>
        <taxon>Trematoda</taxon>
        <taxon>Digenea</taxon>
        <taxon>Opisthorchiida</taxon>
        <taxon>Opisthorchiata</taxon>
        <taxon>Opisthorchiidae</taxon>
        <taxon>Opisthorchis</taxon>
    </lineage>
</organism>
<dbReference type="PIRSF" id="PIRSF015840">
    <property type="entry name" value="DUF284_TM_euk"/>
    <property type="match status" value="1"/>
</dbReference>
<evidence type="ECO:0000256" key="4">
    <source>
        <dbReference type="ARBA" id="ARBA00022989"/>
    </source>
</evidence>
<dbReference type="GO" id="GO:0005783">
    <property type="term" value="C:endoplasmic reticulum"/>
    <property type="evidence" value="ECO:0007669"/>
    <property type="project" value="TreeGrafter"/>
</dbReference>
<evidence type="ECO:0000256" key="2">
    <source>
        <dbReference type="ARBA" id="ARBA00009457"/>
    </source>
</evidence>
<dbReference type="STRING" id="147828.A0A4S2L6F9"/>
<dbReference type="PANTHER" id="PTHR10926:SF0">
    <property type="entry name" value="CDC50, ISOFORM A"/>
    <property type="match status" value="1"/>
</dbReference>
<keyword evidence="9" id="KW-1185">Reference proteome</keyword>
<comment type="caution">
    <text evidence="8">The sequence shown here is derived from an EMBL/GenBank/DDBJ whole genome shotgun (WGS) entry which is preliminary data.</text>
</comment>
<comment type="subcellular location">
    <subcellularLocation>
        <location evidence="1">Membrane</location>
        <topology evidence="1">Multi-pass membrane protein</topology>
    </subcellularLocation>
</comment>
<feature type="transmembrane region" description="Helical" evidence="7">
    <location>
        <begin position="38"/>
        <end position="57"/>
    </location>
</feature>
<evidence type="ECO:0000256" key="3">
    <source>
        <dbReference type="ARBA" id="ARBA00022692"/>
    </source>
</evidence>
<keyword evidence="4 7" id="KW-1133">Transmembrane helix</keyword>
<dbReference type="GO" id="GO:0005794">
    <property type="term" value="C:Golgi apparatus"/>
    <property type="evidence" value="ECO:0007669"/>
    <property type="project" value="TreeGrafter"/>
</dbReference>
<proteinExistence type="inferred from homology"/>
<dbReference type="Proteomes" id="UP000308267">
    <property type="component" value="Unassembled WGS sequence"/>
</dbReference>
<feature type="transmembrane region" description="Helical" evidence="7">
    <location>
        <begin position="310"/>
        <end position="333"/>
    </location>
</feature>
<gene>
    <name evidence="8" type="ORF">CRM22_009676</name>
</gene>
<evidence type="ECO:0000256" key="1">
    <source>
        <dbReference type="ARBA" id="ARBA00004141"/>
    </source>
</evidence>
<dbReference type="PANTHER" id="PTHR10926">
    <property type="entry name" value="CELL CYCLE CONTROL PROTEIN 50"/>
    <property type="match status" value="1"/>
</dbReference>
<evidence type="ECO:0000313" key="8">
    <source>
        <dbReference type="EMBL" id="TGZ58341.1"/>
    </source>
</evidence>
<sequence length="395" mass="44377">MSVESLDLQSQTRRPKDSPFFQQKLPAWQPMFTARKSAITFLVLGIFFIPLGAILLATSDSVIEYSVDYTNCMDTNTGRACMEVISPGVVCSCTHEVAVVKDIPAPVYLYYGLENFYQNHRRFARSKSDQQLLGSKVYPSSLSSCTPYDTFTNSTMTYMILPCGAIANSIFNDTFDVTYRSSSTANPIPVSMTSKGIAWKSDVTRKFGILTPETLADTVKPPNWPKPIEERSPGAFKSDEELMVWMRVAALPSFRKLHRRIVHEGQFQNGLPAGTYTFRITYAFPVSTFNGRKSFVIGNVSWLGGKNNTLGVMCLVTGFLHLLLGIAFLAVYLHSRRRPSVEPSSMAVFRMQSKLLFDFRPLRIHIPWTSCQRSTCYDRSGTTPRAELPYILLAH</sequence>
<evidence type="ECO:0008006" key="10">
    <source>
        <dbReference type="Google" id="ProtNLM"/>
    </source>
</evidence>
<dbReference type="GO" id="GO:0005886">
    <property type="term" value="C:plasma membrane"/>
    <property type="evidence" value="ECO:0007669"/>
    <property type="project" value="TreeGrafter"/>
</dbReference>
<accession>A0A4S2L6F9</accession>
<dbReference type="Pfam" id="PF03381">
    <property type="entry name" value="CDC50"/>
    <property type="match status" value="1"/>
</dbReference>
<keyword evidence="5 6" id="KW-0472">Membrane</keyword>
<protein>
    <recommendedName>
        <fullName evidence="10">Cell cycle control protein 50A</fullName>
    </recommendedName>
</protein>
<name>A0A4S2L6F9_OPIFE</name>
<comment type="similarity">
    <text evidence="2 6">Belongs to the CDC50/LEM3 family.</text>
</comment>
<reference evidence="8 9" key="1">
    <citation type="journal article" date="2019" name="BMC Genomics">
        <title>New insights from Opisthorchis felineus genome: update on genomics of the epidemiologically important liver flukes.</title>
        <authorList>
            <person name="Ershov N.I."/>
            <person name="Mordvinov V.A."/>
            <person name="Prokhortchouk E.B."/>
            <person name="Pakharukova M.Y."/>
            <person name="Gunbin K.V."/>
            <person name="Ustyantsev K."/>
            <person name="Genaev M.A."/>
            <person name="Blinov A.G."/>
            <person name="Mazur A."/>
            <person name="Boulygina E."/>
            <person name="Tsygankova S."/>
            <person name="Khrameeva E."/>
            <person name="Chekanov N."/>
            <person name="Fan G."/>
            <person name="Xiao A."/>
            <person name="Zhang H."/>
            <person name="Xu X."/>
            <person name="Yang H."/>
            <person name="Solovyev V."/>
            <person name="Lee S.M."/>
            <person name="Liu X."/>
            <person name="Afonnikov D.A."/>
            <person name="Skryabin K.G."/>
        </authorList>
    </citation>
    <scope>NUCLEOTIDE SEQUENCE [LARGE SCALE GENOMIC DNA]</scope>
    <source>
        <strain evidence="8">AK-0245</strain>
        <tissue evidence="8">Whole organism</tissue>
    </source>
</reference>
<dbReference type="OrthoDB" id="340608at2759"/>
<evidence type="ECO:0000256" key="7">
    <source>
        <dbReference type="SAM" id="Phobius"/>
    </source>
</evidence>
<evidence type="ECO:0000256" key="5">
    <source>
        <dbReference type="ARBA" id="ARBA00023136"/>
    </source>
</evidence>
<dbReference type="InterPro" id="IPR005045">
    <property type="entry name" value="CDC50/LEM3_fam"/>
</dbReference>
<evidence type="ECO:0000256" key="6">
    <source>
        <dbReference type="PIRNR" id="PIRNR015840"/>
    </source>
</evidence>